<dbReference type="EMBL" id="CP001359">
    <property type="protein sequence ID" value="ACL65061.1"/>
    <property type="molecule type" value="Genomic_DNA"/>
</dbReference>
<keyword evidence="2" id="KW-1185">Reference proteome</keyword>
<dbReference type="RefSeq" id="WP_012632988.1">
    <property type="nucleotide sequence ID" value="NC_011891.1"/>
</dbReference>
<evidence type="ECO:0008006" key="3">
    <source>
        <dbReference type="Google" id="ProtNLM"/>
    </source>
</evidence>
<dbReference type="SUPFAM" id="SSF54427">
    <property type="entry name" value="NTF2-like"/>
    <property type="match status" value="1"/>
</dbReference>
<dbReference type="PANTHER" id="PTHR38436:SF1">
    <property type="entry name" value="ESTER CYCLASE"/>
    <property type="match status" value="1"/>
</dbReference>
<dbReference type="PANTHER" id="PTHR38436">
    <property type="entry name" value="POLYKETIDE CYCLASE SNOAL-LIKE DOMAIN"/>
    <property type="match status" value="1"/>
</dbReference>
<evidence type="ECO:0000313" key="1">
    <source>
        <dbReference type="EMBL" id="ACL65061.1"/>
    </source>
</evidence>
<organism evidence="1 2">
    <name type="scientific">Anaeromyxobacter dehalogenans (strain ATCC BAA-258 / DSM 21875 / 2CP-1)</name>
    <dbReference type="NCBI Taxonomy" id="455488"/>
    <lineage>
        <taxon>Bacteria</taxon>
        <taxon>Pseudomonadati</taxon>
        <taxon>Myxococcota</taxon>
        <taxon>Myxococcia</taxon>
        <taxon>Myxococcales</taxon>
        <taxon>Cystobacterineae</taxon>
        <taxon>Anaeromyxobacteraceae</taxon>
        <taxon>Anaeromyxobacter</taxon>
    </lineage>
</organism>
<protein>
    <recommendedName>
        <fullName evidence="3">Ester cyclase</fullName>
    </recommendedName>
</protein>
<sequence length="152" mass="16650">MAVDIKQSHRRLFEEAWGKGNLEVFDELCDAGYRSHDPVNGDADLAKSKETCRAYRDAFPDLKPTLLASFTEGDSVTTHWRMTGTHRAALLGIAPTGARCTVEGITIARFRSGKVAEEWTQWDALGLMRQLGVSPTAQPGAEARGPEARPHA</sequence>
<accession>B8J5W4</accession>
<dbReference type="Pfam" id="PF07366">
    <property type="entry name" value="SnoaL"/>
    <property type="match status" value="1"/>
</dbReference>
<proteinExistence type="predicted"/>
<dbReference type="Gene3D" id="3.10.450.50">
    <property type="match status" value="1"/>
</dbReference>
<name>B8J5W4_ANAD2</name>
<gene>
    <name evidence="1" type="ordered locus">A2cp1_1719</name>
</gene>
<dbReference type="InterPro" id="IPR032710">
    <property type="entry name" value="NTF2-like_dom_sf"/>
</dbReference>
<dbReference type="Proteomes" id="UP000007089">
    <property type="component" value="Chromosome"/>
</dbReference>
<dbReference type="AlphaFoldDB" id="B8J5W4"/>
<reference evidence="1" key="1">
    <citation type="submission" date="2009-01" db="EMBL/GenBank/DDBJ databases">
        <title>Complete sequence of Anaeromyxobacter dehalogenans 2CP-1.</title>
        <authorList>
            <consortium name="US DOE Joint Genome Institute"/>
            <person name="Lucas S."/>
            <person name="Copeland A."/>
            <person name="Lapidus A."/>
            <person name="Glavina del Rio T."/>
            <person name="Dalin E."/>
            <person name="Tice H."/>
            <person name="Bruce D."/>
            <person name="Goodwin L."/>
            <person name="Pitluck S."/>
            <person name="Saunders E."/>
            <person name="Brettin T."/>
            <person name="Detter J.C."/>
            <person name="Han C."/>
            <person name="Larimer F."/>
            <person name="Land M."/>
            <person name="Hauser L."/>
            <person name="Kyrpides N."/>
            <person name="Ovchinnikova G."/>
            <person name="Beliaev A.S."/>
            <person name="Richardson P."/>
        </authorList>
    </citation>
    <scope>NUCLEOTIDE SEQUENCE</scope>
    <source>
        <strain evidence="1">2CP-1</strain>
    </source>
</reference>
<evidence type="ECO:0000313" key="2">
    <source>
        <dbReference type="Proteomes" id="UP000007089"/>
    </source>
</evidence>
<dbReference type="KEGG" id="acp:A2cp1_1719"/>
<dbReference type="InterPro" id="IPR009959">
    <property type="entry name" value="Cyclase_SnoaL-like"/>
</dbReference>
<dbReference type="GO" id="GO:0030638">
    <property type="term" value="P:polyketide metabolic process"/>
    <property type="evidence" value="ECO:0007669"/>
    <property type="project" value="InterPro"/>
</dbReference>
<dbReference type="HOGENOM" id="CLU_100997_5_0_7"/>